<accession>A0AAV5LKM3</accession>
<dbReference type="Proteomes" id="UP001054252">
    <property type="component" value="Unassembled WGS sequence"/>
</dbReference>
<protein>
    <submittedName>
        <fullName evidence="1">Uncharacterized protein</fullName>
    </submittedName>
</protein>
<dbReference type="AlphaFoldDB" id="A0AAV5LKM3"/>
<name>A0AAV5LKM3_9ROSI</name>
<proteinExistence type="predicted"/>
<comment type="caution">
    <text evidence="1">The sequence shown here is derived from an EMBL/GenBank/DDBJ whole genome shotgun (WGS) entry which is preliminary data.</text>
</comment>
<evidence type="ECO:0000313" key="1">
    <source>
        <dbReference type="EMBL" id="GKV37885.1"/>
    </source>
</evidence>
<keyword evidence="2" id="KW-1185">Reference proteome</keyword>
<organism evidence="1 2">
    <name type="scientific">Rubroshorea leprosula</name>
    <dbReference type="NCBI Taxonomy" id="152421"/>
    <lineage>
        <taxon>Eukaryota</taxon>
        <taxon>Viridiplantae</taxon>
        <taxon>Streptophyta</taxon>
        <taxon>Embryophyta</taxon>
        <taxon>Tracheophyta</taxon>
        <taxon>Spermatophyta</taxon>
        <taxon>Magnoliopsida</taxon>
        <taxon>eudicotyledons</taxon>
        <taxon>Gunneridae</taxon>
        <taxon>Pentapetalae</taxon>
        <taxon>rosids</taxon>
        <taxon>malvids</taxon>
        <taxon>Malvales</taxon>
        <taxon>Dipterocarpaceae</taxon>
        <taxon>Rubroshorea</taxon>
    </lineage>
</organism>
<gene>
    <name evidence="1" type="ORF">SLEP1_g45855</name>
</gene>
<evidence type="ECO:0000313" key="2">
    <source>
        <dbReference type="Proteomes" id="UP001054252"/>
    </source>
</evidence>
<reference evidence="1 2" key="1">
    <citation type="journal article" date="2021" name="Commun. Biol.">
        <title>The genome of Shorea leprosula (Dipterocarpaceae) highlights the ecological relevance of drought in aseasonal tropical rainforests.</title>
        <authorList>
            <person name="Ng K.K.S."/>
            <person name="Kobayashi M.J."/>
            <person name="Fawcett J.A."/>
            <person name="Hatakeyama M."/>
            <person name="Paape T."/>
            <person name="Ng C.H."/>
            <person name="Ang C.C."/>
            <person name="Tnah L.H."/>
            <person name="Lee C.T."/>
            <person name="Nishiyama T."/>
            <person name="Sese J."/>
            <person name="O'Brien M.J."/>
            <person name="Copetti D."/>
            <person name="Mohd Noor M.I."/>
            <person name="Ong R.C."/>
            <person name="Putra M."/>
            <person name="Sireger I.Z."/>
            <person name="Indrioko S."/>
            <person name="Kosugi Y."/>
            <person name="Izuno A."/>
            <person name="Isagi Y."/>
            <person name="Lee S.L."/>
            <person name="Shimizu K.K."/>
        </authorList>
    </citation>
    <scope>NUCLEOTIDE SEQUENCE [LARGE SCALE GENOMIC DNA]</scope>
    <source>
        <strain evidence="1">214</strain>
    </source>
</reference>
<sequence length="96" mass="10749">MVRVSMVGLIFSTGEFVPVASMNQKDPATVKLYGFITGEGPFQFLMDARAEQRSPCSFAGNTRQVVRTNRNDDLSCLAINYEDGMKFIPVTSDEWF</sequence>
<dbReference type="EMBL" id="BPVZ01000125">
    <property type="protein sequence ID" value="GKV37885.1"/>
    <property type="molecule type" value="Genomic_DNA"/>
</dbReference>